<evidence type="ECO:0000313" key="8">
    <source>
        <dbReference type="Proteomes" id="UP001589610"/>
    </source>
</evidence>
<name>A0ABV5T8P2_9ACTN</name>
<feature type="domain" description="Thiolase N-terminal" evidence="5">
    <location>
        <begin position="4"/>
        <end position="214"/>
    </location>
</feature>
<comment type="similarity">
    <text evidence="1 4">Belongs to the thiolase-like superfamily. Thiolase family.</text>
</comment>
<dbReference type="PANTHER" id="PTHR43365">
    <property type="entry name" value="BLR7806 PROTEIN"/>
    <property type="match status" value="1"/>
</dbReference>
<organism evidence="7 8">
    <name type="scientific">Streptosporangium vulgare</name>
    <dbReference type="NCBI Taxonomy" id="46190"/>
    <lineage>
        <taxon>Bacteria</taxon>
        <taxon>Bacillati</taxon>
        <taxon>Actinomycetota</taxon>
        <taxon>Actinomycetes</taxon>
        <taxon>Streptosporangiales</taxon>
        <taxon>Streptosporangiaceae</taxon>
        <taxon>Streptosporangium</taxon>
    </lineage>
</organism>
<keyword evidence="3 4" id="KW-0012">Acyltransferase</keyword>
<dbReference type="SUPFAM" id="SSF53901">
    <property type="entry name" value="Thiolase-like"/>
    <property type="match status" value="2"/>
</dbReference>
<comment type="caution">
    <text evidence="7">The sequence shown here is derived from an EMBL/GenBank/DDBJ whole genome shotgun (WGS) entry which is preliminary data.</text>
</comment>
<feature type="domain" description="Thiolase C-terminal" evidence="6">
    <location>
        <begin position="266"/>
        <end position="387"/>
    </location>
</feature>
<protein>
    <submittedName>
        <fullName evidence="7">Acetyl-CoA C-acyltransferase</fullName>
        <ecNumber evidence="7">2.3.1.16</ecNumber>
    </submittedName>
</protein>
<accession>A0ABV5T8P2</accession>
<dbReference type="NCBIfam" id="TIGR01930">
    <property type="entry name" value="AcCoA-C-Actrans"/>
    <property type="match status" value="1"/>
</dbReference>
<dbReference type="InterPro" id="IPR016039">
    <property type="entry name" value="Thiolase-like"/>
</dbReference>
<dbReference type="EC" id="2.3.1.16" evidence="7"/>
<evidence type="ECO:0000259" key="5">
    <source>
        <dbReference type="Pfam" id="PF00108"/>
    </source>
</evidence>
<evidence type="ECO:0000313" key="7">
    <source>
        <dbReference type="EMBL" id="MFB9675441.1"/>
    </source>
</evidence>
<dbReference type="Pfam" id="PF00108">
    <property type="entry name" value="Thiolase_N"/>
    <property type="match status" value="1"/>
</dbReference>
<keyword evidence="2 4" id="KW-0808">Transferase</keyword>
<dbReference type="Proteomes" id="UP001589610">
    <property type="component" value="Unassembled WGS sequence"/>
</dbReference>
<dbReference type="EMBL" id="JBHMBS010000003">
    <property type="protein sequence ID" value="MFB9675441.1"/>
    <property type="molecule type" value="Genomic_DNA"/>
</dbReference>
<evidence type="ECO:0000256" key="3">
    <source>
        <dbReference type="ARBA" id="ARBA00023315"/>
    </source>
</evidence>
<dbReference type="PIRSF" id="PIRSF000429">
    <property type="entry name" value="Ac-CoA_Ac_transf"/>
    <property type="match status" value="1"/>
</dbReference>
<evidence type="ECO:0000259" key="6">
    <source>
        <dbReference type="Pfam" id="PF02803"/>
    </source>
</evidence>
<gene>
    <name evidence="7" type="ORF">ACFFRH_08075</name>
</gene>
<dbReference type="CDD" id="cd00751">
    <property type="entry name" value="thiolase"/>
    <property type="match status" value="1"/>
</dbReference>
<sequence length="389" mass="40535">MTTYIYETVRTPRGKARPGGGLADVTPLTMLERLLDALRERTGVERADDMIVGCASQNAEQGGNLARTAALTAGFDAPGMTVNRYCTSGIDAVRTAFALVESGQSRVVVAGGVESVSRVPMFSDGGPLWADPAVVDRVGSIHMGIAADLVATVEGFEREELDAYGLRTQTLAAEAWAAGRYDRSLVPVSDLRHDEHVRPGVTLEALAAMGPAFAGQDDQDAIVRRHRPEVGELRHLHTRGTSPSLCDAAGLLLVGSGPAGAELGLRPRARIVGTATASVDPVTMLTAGQLAVERVIAGAGLTPDDVEVYEFAEAFAALCLKFQRDLKVGEDRFNVNGGTIAMGHAFGATGAILVAACADELERRGARYGVAAVSGAAGSGSAVLLERVA</sequence>
<dbReference type="InterPro" id="IPR002155">
    <property type="entry name" value="Thiolase"/>
</dbReference>
<dbReference type="GO" id="GO:0003988">
    <property type="term" value="F:acetyl-CoA C-acyltransferase activity"/>
    <property type="evidence" value="ECO:0007669"/>
    <property type="project" value="UniProtKB-EC"/>
</dbReference>
<dbReference type="Gene3D" id="3.40.47.10">
    <property type="match status" value="2"/>
</dbReference>
<dbReference type="InterPro" id="IPR020617">
    <property type="entry name" value="Thiolase_C"/>
</dbReference>
<dbReference type="InterPro" id="IPR020616">
    <property type="entry name" value="Thiolase_N"/>
</dbReference>
<evidence type="ECO:0000256" key="2">
    <source>
        <dbReference type="ARBA" id="ARBA00022679"/>
    </source>
</evidence>
<dbReference type="PANTHER" id="PTHR43365:SF1">
    <property type="entry name" value="ACETYL-COA C-ACYLTRANSFERASE"/>
    <property type="match status" value="1"/>
</dbReference>
<reference evidence="7 8" key="1">
    <citation type="submission" date="2024-09" db="EMBL/GenBank/DDBJ databases">
        <authorList>
            <person name="Sun Q."/>
            <person name="Mori K."/>
        </authorList>
    </citation>
    <scope>NUCLEOTIDE SEQUENCE [LARGE SCALE GENOMIC DNA]</scope>
    <source>
        <strain evidence="7 8">JCM 3028</strain>
    </source>
</reference>
<dbReference type="Pfam" id="PF02803">
    <property type="entry name" value="Thiolase_C"/>
    <property type="match status" value="1"/>
</dbReference>
<evidence type="ECO:0000256" key="1">
    <source>
        <dbReference type="ARBA" id="ARBA00010982"/>
    </source>
</evidence>
<proteinExistence type="inferred from homology"/>
<dbReference type="RefSeq" id="WP_386155342.1">
    <property type="nucleotide sequence ID" value="NZ_JBHMBS010000003.1"/>
</dbReference>
<evidence type="ECO:0000256" key="4">
    <source>
        <dbReference type="RuleBase" id="RU003557"/>
    </source>
</evidence>
<keyword evidence="8" id="KW-1185">Reference proteome</keyword>